<dbReference type="InterPro" id="IPR036388">
    <property type="entry name" value="WH-like_DNA-bd_sf"/>
</dbReference>
<dbReference type="PRINTS" id="PR00364">
    <property type="entry name" value="DISEASERSIST"/>
</dbReference>
<evidence type="ECO:0000313" key="6">
    <source>
        <dbReference type="EMBL" id="GJN04639.1"/>
    </source>
</evidence>
<dbReference type="PANTHER" id="PTHR23155">
    <property type="entry name" value="DISEASE RESISTANCE PROTEIN RP"/>
    <property type="match status" value="1"/>
</dbReference>
<reference evidence="6" key="1">
    <citation type="journal article" date="2018" name="DNA Res.">
        <title>Multiple hybrid de novo genome assembly of finger millet, an orphan allotetraploid crop.</title>
        <authorList>
            <person name="Hatakeyama M."/>
            <person name="Aluri S."/>
            <person name="Balachadran M.T."/>
            <person name="Sivarajan S.R."/>
            <person name="Patrignani A."/>
            <person name="Gruter S."/>
            <person name="Poveda L."/>
            <person name="Shimizu-Inatsugi R."/>
            <person name="Baeten J."/>
            <person name="Francoijs K.J."/>
            <person name="Nataraja K.N."/>
            <person name="Reddy Y.A.N."/>
            <person name="Phadnis S."/>
            <person name="Ravikumar R.L."/>
            <person name="Schlapbach R."/>
            <person name="Sreeman S.M."/>
            <person name="Shimizu K.K."/>
        </authorList>
    </citation>
    <scope>NUCLEOTIDE SEQUENCE</scope>
</reference>
<protein>
    <recommendedName>
        <fullName evidence="8">NB-ARC domain-containing protein</fullName>
    </recommendedName>
</protein>
<dbReference type="EMBL" id="BQKI01000011">
    <property type="protein sequence ID" value="GJN04639.1"/>
    <property type="molecule type" value="Genomic_DNA"/>
</dbReference>
<dbReference type="GO" id="GO:0009626">
    <property type="term" value="P:plant-type hypersensitive response"/>
    <property type="evidence" value="ECO:0007669"/>
    <property type="project" value="UniProtKB-ARBA"/>
</dbReference>
<dbReference type="InterPro" id="IPR027417">
    <property type="entry name" value="P-loop_NTPase"/>
</dbReference>
<comment type="caution">
    <text evidence="6">The sequence shown here is derived from an EMBL/GenBank/DDBJ whole genome shotgun (WGS) entry which is preliminary data.</text>
</comment>
<dbReference type="Gene3D" id="3.40.50.300">
    <property type="entry name" value="P-loop containing nucleotide triphosphate hydrolases"/>
    <property type="match status" value="1"/>
</dbReference>
<evidence type="ECO:0000256" key="2">
    <source>
        <dbReference type="ARBA" id="ARBA00022821"/>
    </source>
</evidence>
<feature type="domain" description="Disease resistance R13L4/SHOC-2-like LRR" evidence="5">
    <location>
        <begin position="297"/>
        <end position="639"/>
    </location>
</feature>
<dbReference type="AlphaFoldDB" id="A0AAV5D2Y7"/>
<keyword evidence="1" id="KW-0677">Repeat</keyword>
<evidence type="ECO:0000313" key="7">
    <source>
        <dbReference type="Proteomes" id="UP001054889"/>
    </source>
</evidence>
<gene>
    <name evidence="6" type="primary">ga22203</name>
    <name evidence="6" type="ORF">PR202_ga22203</name>
</gene>
<dbReference type="PANTHER" id="PTHR23155:SF1229">
    <property type="entry name" value="OS11G0550500 PROTEIN"/>
    <property type="match status" value="1"/>
</dbReference>
<feature type="domain" description="NB-ARC" evidence="3">
    <location>
        <begin position="20"/>
        <end position="87"/>
    </location>
</feature>
<organism evidence="6 7">
    <name type="scientific">Eleusine coracana subsp. coracana</name>
    <dbReference type="NCBI Taxonomy" id="191504"/>
    <lineage>
        <taxon>Eukaryota</taxon>
        <taxon>Viridiplantae</taxon>
        <taxon>Streptophyta</taxon>
        <taxon>Embryophyta</taxon>
        <taxon>Tracheophyta</taxon>
        <taxon>Spermatophyta</taxon>
        <taxon>Magnoliopsida</taxon>
        <taxon>Liliopsida</taxon>
        <taxon>Poales</taxon>
        <taxon>Poaceae</taxon>
        <taxon>PACMAD clade</taxon>
        <taxon>Chloridoideae</taxon>
        <taxon>Cynodonteae</taxon>
        <taxon>Eleusininae</taxon>
        <taxon>Eleusine</taxon>
    </lineage>
</organism>
<dbReference type="InterPro" id="IPR044974">
    <property type="entry name" value="Disease_R_plants"/>
</dbReference>
<sequence length="683" mass="78002">MKLLWILIFSYLFIFCVGCRSYLVVIDDIWDKSLWEKIKYIFVGNVKANKIIITTRILDVAKQAGGIYQIKPLSYRNSKKLFYQRIFGSEDKCPPLLANVSEKILKKCGGVPLAIITIASLLASKRDQENIQNYWSVYHLMGSGLEDSPDMRDMRRILSVSYYDLPPHLKTCLLYLSSYPEDYEISRETVVWKWVGESFVNNEKGKSLHEVGKDYFDELINKSMVQPTSFDIHGRATHCRMHDMVLDLINSLSNEENFMTIIGGQQVLSPPKKIRRLSLQASKEEDVKQLSTLCLSHVRSLTVSKHVFKLLPSLLSFPVLRVLDLSDCELVDEQHCKDICNLFHLRYLNLSATYIKAIPKEIGSLQFLQVLNIDKTNIEELPSTFVQLGQLACLHLPETLRRLPDSFGTLHIEEFMRISVSKSQTILHVDGFTSLRHLYIHFGNCDDSYAKAFSQFLSRLVSLEMLEVSGSSIVNLGSAYENLSPGPQRLWTIDMSDCYNGVYEVPGWMPSLSSLSRLCIHITVVSEKDLRILSSIPCLSWLQFGAGYGIRGLVIDSSYPFRCLAWLEVVSSEMMRFAPGAMQKLRTLSVPNPNACWPVCGVENLPSLEHISFSIRCKLEELDDVAAEFREFLDTYPNNLTCARFLLYNCSIYTSTRINHINKKKTNCFLPCWNIISKPVYLL</sequence>
<accession>A0AAV5D2Y7</accession>
<name>A0AAV5D2Y7_ELECO</name>
<dbReference type="Gene3D" id="1.10.10.10">
    <property type="entry name" value="Winged helix-like DNA-binding domain superfamily/Winged helix DNA-binding domain"/>
    <property type="match status" value="1"/>
</dbReference>
<evidence type="ECO:0000259" key="5">
    <source>
        <dbReference type="Pfam" id="PF23598"/>
    </source>
</evidence>
<dbReference type="Pfam" id="PF23559">
    <property type="entry name" value="WHD_DRP"/>
    <property type="match status" value="1"/>
</dbReference>
<proteinExistence type="predicted"/>
<evidence type="ECO:0000256" key="1">
    <source>
        <dbReference type="ARBA" id="ARBA00022737"/>
    </source>
</evidence>
<reference evidence="6" key="2">
    <citation type="submission" date="2021-12" db="EMBL/GenBank/DDBJ databases">
        <title>Resequencing data analysis of finger millet.</title>
        <authorList>
            <person name="Hatakeyama M."/>
            <person name="Aluri S."/>
            <person name="Balachadran M.T."/>
            <person name="Sivarajan S.R."/>
            <person name="Poveda L."/>
            <person name="Shimizu-Inatsugi R."/>
            <person name="Schlapbach R."/>
            <person name="Sreeman S.M."/>
            <person name="Shimizu K.K."/>
        </authorList>
    </citation>
    <scope>NUCLEOTIDE SEQUENCE</scope>
</reference>
<dbReference type="InterPro" id="IPR055414">
    <property type="entry name" value="LRR_R13L4/SHOC2-like"/>
</dbReference>
<dbReference type="SUPFAM" id="SSF52058">
    <property type="entry name" value="L domain-like"/>
    <property type="match status" value="1"/>
</dbReference>
<dbReference type="Gene3D" id="1.10.8.430">
    <property type="entry name" value="Helical domain of apoptotic protease-activating factors"/>
    <property type="match status" value="1"/>
</dbReference>
<dbReference type="Pfam" id="PF00931">
    <property type="entry name" value="NB-ARC"/>
    <property type="match status" value="1"/>
</dbReference>
<dbReference type="SUPFAM" id="SSF52540">
    <property type="entry name" value="P-loop containing nucleoside triphosphate hydrolases"/>
    <property type="match status" value="1"/>
</dbReference>
<keyword evidence="2" id="KW-0611">Plant defense</keyword>
<dbReference type="FunFam" id="1.10.10.10:FF:000322">
    <property type="entry name" value="Probable disease resistance protein At1g63360"/>
    <property type="match status" value="1"/>
</dbReference>
<dbReference type="InterPro" id="IPR042197">
    <property type="entry name" value="Apaf_helical"/>
</dbReference>
<dbReference type="GO" id="GO:0002758">
    <property type="term" value="P:innate immune response-activating signaling pathway"/>
    <property type="evidence" value="ECO:0007669"/>
    <property type="project" value="UniProtKB-ARBA"/>
</dbReference>
<dbReference type="InterPro" id="IPR032675">
    <property type="entry name" value="LRR_dom_sf"/>
</dbReference>
<keyword evidence="7" id="KW-1185">Reference proteome</keyword>
<evidence type="ECO:0000259" key="3">
    <source>
        <dbReference type="Pfam" id="PF00931"/>
    </source>
</evidence>
<dbReference type="Pfam" id="PF23598">
    <property type="entry name" value="LRR_14"/>
    <property type="match status" value="1"/>
</dbReference>
<evidence type="ECO:0008006" key="8">
    <source>
        <dbReference type="Google" id="ProtNLM"/>
    </source>
</evidence>
<dbReference type="Gene3D" id="3.80.10.10">
    <property type="entry name" value="Ribonuclease Inhibitor"/>
    <property type="match status" value="1"/>
</dbReference>
<dbReference type="InterPro" id="IPR058922">
    <property type="entry name" value="WHD_DRP"/>
</dbReference>
<dbReference type="Proteomes" id="UP001054889">
    <property type="component" value="Unassembled WGS sequence"/>
</dbReference>
<feature type="domain" description="Disease resistance protein winged helix" evidence="4">
    <location>
        <begin position="179"/>
        <end position="249"/>
    </location>
</feature>
<evidence type="ECO:0000259" key="4">
    <source>
        <dbReference type="Pfam" id="PF23559"/>
    </source>
</evidence>
<dbReference type="InterPro" id="IPR002182">
    <property type="entry name" value="NB-ARC"/>
</dbReference>
<dbReference type="GO" id="GO:0042742">
    <property type="term" value="P:defense response to bacterium"/>
    <property type="evidence" value="ECO:0007669"/>
    <property type="project" value="UniProtKB-ARBA"/>
</dbReference>
<dbReference type="GO" id="GO:0043531">
    <property type="term" value="F:ADP binding"/>
    <property type="evidence" value="ECO:0007669"/>
    <property type="project" value="InterPro"/>
</dbReference>